<feature type="signal peptide" evidence="2">
    <location>
        <begin position="1"/>
        <end position="20"/>
    </location>
</feature>
<evidence type="ECO:0000259" key="3">
    <source>
        <dbReference type="Pfam" id="PF07589"/>
    </source>
</evidence>
<dbReference type="RefSeq" id="WP_258819375.1">
    <property type="nucleotide sequence ID" value="NZ_JANUGW010000025.1"/>
</dbReference>
<keyword evidence="1" id="KW-1133">Transmembrane helix</keyword>
<dbReference type="NCBIfam" id="TIGR02595">
    <property type="entry name" value="PEP_CTERM"/>
    <property type="match status" value="1"/>
</dbReference>
<reference evidence="4 5" key="1">
    <citation type="submission" date="2022-08" db="EMBL/GenBank/DDBJ databases">
        <title>Reclassification of Massilia species as members of the genera Telluria, Duganella, Pseudoduganella, Mokoshia gen. nov. and Zemynaea gen. nov. using orthogonal and non-orthogonal genome-based approaches.</title>
        <authorList>
            <person name="Bowman J.P."/>
        </authorList>
    </citation>
    <scope>NUCLEOTIDE SEQUENCE [LARGE SCALE GENOMIC DNA]</scope>
    <source>
        <strain evidence="4 5">JCM 31316</strain>
    </source>
</reference>
<protein>
    <submittedName>
        <fullName evidence="4">PEP-CTERM sorting domain-containing protein</fullName>
    </submittedName>
</protein>
<keyword evidence="1" id="KW-0812">Transmembrane</keyword>
<dbReference type="EMBL" id="JANUGW010000025">
    <property type="protein sequence ID" value="MCS0584831.1"/>
    <property type="molecule type" value="Genomic_DNA"/>
</dbReference>
<keyword evidence="5" id="KW-1185">Reference proteome</keyword>
<keyword evidence="2" id="KW-0732">Signal</keyword>
<feature type="transmembrane region" description="Helical" evidence="1">
    <location>
        <begin position="151"/>
        <end position="168"/>
    </location>
</feature>
<dbReference type="Pfam" id="PF07589">
    <property type="entry name" value="PEP-CTERM"/>
    <property type="match status" value="1"/>
</dbReference>
<dbReference type="Proteomes" id="UP001204151">
    <property type="component" value="Unassembled WGS sequence"/>
</dbReference>
<gene>
    <name evidence="4" type="ORF">NX784_24900</name>
</gene>
<organism evidence="4 5">
    <name type="scientific">Massilia pinisoli</name>
    <dbReference type="NCBI Taxonomy" id="1772194"/>
    <lineage>
        <taxon>Bacteria</taxon>
        <taxon>Pseudomonadati</taxon>
        <taxon>Pseudomonadota</taxon>
        <taxon>Betaproteobacteria</taxon>
        <taxon>Burkholderiales</taxon>
        <taxon>Oxalobacteraceae</taxon>
        <taxon>Telluria group</taxon>
        <taxon>Massilia</taxon>
    </lineage>
</organism>
<evidence type="ECO:0000313" key="5">
    <source>
        <dbReference type="Proteomes" id="UP001204151"/>
    </source>
</evidence>
<evidence type="ECO:0000256" key="2">
    <source>
        <dbReference type="SAM" id="SignalP"/>
    </source>
</evidence>
<feature type="chain" id="PRO_5046741950" evidence="2">
    <location>
        <begin position="21"/>
        <end position="173"/>
    </location>
</feature>
<proteinExistence type="predicted"/>
<name>A0ABT1ZY20_9BURK</name>
<evidence type="ECO:0000313" key="4">
    <source>
        <dbReference type="EMBL" id="MCS0584831.1"/>
    </source>
</evidence>
<comment type="caution">
    <text evidence="4">The sequence shown here is derived from an EMBL/GenBank/DDBJ whole genome shotgun (WGS) entry which is preliminary data.</text>
</comment>
<dbReference type="InterPro" id="IPR013424">
    <property type="entry name" value="Ice-binding_C"/>
</dbReference>
<accession>A0ABT1ZY20</accession>
<sequence length="173" mass="16455">MAIRYLVAALLVGGAFSASAGVLPLAVGNPSYASTAGGNALVGVYNGRRVAVAGGTPSQAVYTPAPAPVVYAPVPAAAAPAPAVTAPPEQTSGGSQGKGAIVTLPTGAGNQGPAIVQLPIPAQAAHGGGDVGAAPPPVTLPSGPTAAVPEPSSIALMMAGMLGGLGVARRRKR</sequence>
<keyword evidence="1" id="KW-0472">Membrane</keyword>
<evidence type="ECO:0000256" key="1">
    <source>
        <dbReference type="SAM" id="Phobius"/>
    </source>
</evidence>
<feature type="domain" description="Ice-binding protein C-terminal" evidence="3">
    <location>
        <begin position="147"/>
        <end position="171"/>
    </location>
</feature>